<evidence type="ECO:0000259" key="2">
    <source>
        <dbReference type="PROSITE" id="PS50112"/>
    </source>
</evidence>
<dbReference type="GO" id="GO:0071111">
    <property type="term" value="F:cyclic-guanylate-specific phosphodiesterase activity"/>
    <property type="evidence" value="ECO:0007669"/>
    <property type="project" value="InterPro"/>
</dbReference>
<feature type="coiled-coil region" evidence="1">
    <location>
        <begin position="294"/>
        <end position="321"/>
    </location>
</feature>
<dbReference type="InterPro" id="IPR000014">
    <property type="entry name" value="PAS"/>
</dbReference>
<evidence type="ECO:0000256" key="1">
    <source>
        <dbReference type="SAM" id="Coils"/>
    </source>
</evidence>
<feature type="domain" description="EAL" evidence="3">
    <location>
        <begin position="493"/>
        <end position="745"/>
    </location>
</feature>
<dbReference type="InterPro" id="IPR001633">
    <property type="entry name" value="EAL_dom"/>
</dbReference>
<dbReference type="InterPro" id="IPR035919">
    <property type="entry name" value="EAL_sf"/>
</dbReference>
<keyword evidence="1" id="KW-0175">Coiled coil</keyword>
<name>A0A4Z0FCB0_9GAMM</name>
<dbReference type="PROSITE" id="PS50112">
    <property type="entry name" value="PAS"/>
    <property type="match status" value="1"/>
</dbReference>
<reference evidence="4 5" key="1">
    <citation type="journal article" date="2019" name="ISME J.">
        <title>Candidatus Macondimonas diazotrophica, a novel gammaproteobacterial genus dominating crude-oil-contaminated coastal sediments.</title>
        <authorList>
            <person name="Karthikeyan S."/>
            <person name="Konstantinidis K."/>
        </authorList>
    </citation>
    <scope>NUCLEOTIDE SEQUENCE [LARGE SCALE GENOMIC DNA]</scope>
    <source>
        <strain evidence="4 5">KTK01</strain>
    </source>
</reference>
<dbReference type="SMART" id="SM00052">
    <property type="entry name" value="EAL"/>
    <property type="match status" value="1"/>
</dbReference>
<gene>
    <name evidence="4" type="ORF">E4680_04855</name>
</gene>
<feature type="domain" description="PAS" evidence="2">
    <location>
        <begin position="179"/>
        <end position="229"/>
    </location>
</feature>
<dbReference type="Gene3D" id="3.30.450.20">
    <property type="entry name" value="PAS domain"/>
    <property type="match status" value="1"/>
</dbReference>
<dbReference type="Proteomes" id="UP000297890">
    <property type="component" value="Unassembled WGS sequence"/>
</dbReference>
<dbReference type="CDD" id="cd00130">
    <property type="entry name" value="PAS"/>
    <property type="match status" value="1"/>
</dbReference>
<comment type="caution">
    <text evidence="4">The sequence shown here is derived from an EMBL/GenBank/DDBJ whole genome shotgun (WGS) entry which is preliminary data.</text>
</comment>
<accession>A0A4Z0FCB0</accession>
<proteinExistence type="predicted"/>
<keyword evidence="5" id="KW-1185">Reference proteome</keyword>
<dbReference type="PANTHER" id="PTHR33121">
    <property type="entry name" value="CYCLIC DI-GMP PHOSPHODIESTERASE PDEF"/>
    <property type="match status" value="1"/>
</dbReference>
<dbReference type="Pfam" id="PF00563">
    <property type="entry name" value="EAL"/>
    <property type="match status" value="1"/>
</dbReference>
<organism evidence="4 5">
    <name type="scientific">Candidatus Macondimonas diazotrophica</name>
    <dbReference type="NCBI Taxonomy" id="2305248"/>
    <lineage>
        <taxon>Bacteria</taxon>
        <taxon>Pseudomonadati</taxon>
        <taxon>Pseudomonadota</taxon>
        <taxon>Gammaproteobacteria</taxon>
        <taxon>Chromatiales</taxon>
        <taxon>Ectothiorhodospiraceae</taxon>
        <taxon>Candidatus Macondimonas</taxon>
    </lineage>
</organism>
<dbReference type="PANTHER" id="PTHR33121:SF23">
    <property type="entry name" value="CYCLIC DI-GMP PHOSPHODIESTERASE PDEB"/>
    <property type="match status" value="1"/>
</dbReference>
<dbReference type="InterPro" id="IPR035965">
    <property type="entry name" value="PAS-like_dom_sf"/>
</dbReference>
<evidence type="ECO:0000313" key="4">
    <source>
        <dbReference type="EMBL" id="TFZ83380.1"/>
    </source>
</evidence>
<dbReference type="Gene3D" id="3.20.20.450">
    <property type="entry name" value="EAL domain"/>
    <property type="match status" value="1"/>
</dbReference>
<evidence type="ECO:0000259" key="3">
    <source>
        <dbReference type="PROSITE" id="PS50883"/>
    </source>
</evidence>
<dbReference type="AlphaFoldDB" id="A0A4Z0FCB0"/>
<dbReference type="SUPFAM" id="SSF55785">
    <property type="entry name" value="PYP-like sensor domain (PAS domain)"/>
    <property type="match status" value="1"/>
</dbReference>
<protein>
    <submittedName>
        <fullName evidence="4">EAL domain-containing protein</fullName>
    </submittedName>
</protein>
<dbReference type="SUPFAM" id="SSF141868">
    <property type="entry name" value="EAL domain-like"/>
    <property type="match status" value="1"/>
</dbReference>
<dbReference type="OrthoDB" id="7052318at2"/>
<dbReference type="EMBL" id="SRIO01000004">
    <property type="protein sequence ID" value="TFZ83380.1"/>
    <property type="molecule type" value="Genomic_DNA"/>
</dbReference>
<dbReference type="SUPFAM" id="SSF52172">
    <property type="entry name" value="CheY-like"/>
    <property type="match status" value="1"/>
</dbReference>
<dbReference type="SMART" id="SM00091">
    <property type="entry name" value="PAS"/>
    <property type="match status" value="1"/>
</dbReference>
<evidence type="ECO:0000313" key="5">
    <source>
        <dbReference type="Proteomes" id="UP000297890"/>
    </source>
</evidence>
<dbReference type="InterPro" id="IPR011006">
    <property type="entry name" value="CheY-like_superfamily"/>
</dbReference>
<dbReference type="InterPro" id="IPR050706">
    <property type="entry name" value="Cyclic-di-GMP_PDE-like"/>
</dbReference>
<dbReference type="PROSITE" id="PS50883">
    <property type="entry name" value="EAL"/>
    <property type="match status" value="1"/>
</dbReference>
<dbReference type="NCBIfam" id="TIGR00229">
    <property type="entry name" value="sensory_box"/>
    <property type="match status" value="1"/>
</dbReference>
<sequence>METRQGDRNRPGDETLKSEASVPISAWVVNRSPNSAEMVGSLLRNAGLRVRTRHVPDLSALNQALATDRPDLLLCPESNGPVAMPDVIVRAQACTPPIPVIVGGERPDSTRMAAAIRQGAAFLMDFQAGDLLAAVAQREIALTGIAVSRLSASEQLRQWQRQYEQFVAHTSDPIATITEGVLTQVNTAFSGLLGYDQPSDIEGTPVMDIIAPASRNTFKRCLRDAQAGMLPDQALSVTGQHRAGRTVPMSWHVGWAPSGVSGALQILIPAPSTDSASEQALAPRAESDLPVPERAQLEQDLMRLKAQLADAETRNAQLQAEHLASLPPRIAQIKTALGALAEFPAPAADNRFLLTIYLDELPDLLPDAGYAGCETALQNYALALQALLPTGSVLVQLRDFWLTGAFTATTLDEAQKQAGQWQAQLAQHVVEIGTQSRVLRAFFGVREWPDHASVSLEAAVMETERSTLDARSARQILGVVKRRNSGTDTAQADSAWANRLRAALAHERLHLVYQPISSLTASATEYYEVRLRLLDEAGQEQAPALFWPAAERTGVAEELDHWVFSHALAVLTDQRRTSNQAGFFVKLSAASILSERSLDWFMTHLPKGDAAAPMYLQIAEGNIESHLKTVLSLAQRLRQEGYGLAIDHFGSSPHALQLASHLSPKFIKLAPILLQEIAENQEAQNHIRQIVEYAERHGISVIAGHVESAHTLAMLWQLGVHYLQGHYVQEPEVVLHSPDQRTRPPRRQGERA</sequence>
<dbReference type="CDD" id="cd01948">
    <property type="entry name" value="EAL"/>
    <property type="match status" value="1"/>
</dbReference>